<gene>
    <name evidence="2" type="ORF">A2756_05840</name>
</gene>
<reference evidence="2 3" key="1">
    <citation type="journal article" date="2016" name="Nat. Commun.">
        <title>Thousands of microbial genomes shed light on interconnected biogeochemical processes in an aquifer system.</title>
        <authorList>
            <person name="Anantharaman K."/>
            <person name="Brown C.T."/>
            <person name="Hug L.A."/>
            <person name="Sharon I."/>
            <person name="Castelle C.J."/>
            <person name="Probst A.J."/>
            <person name="Thomas B.C."/>
            <person name="Singh A."/>
            <person name="Wilkins M.J."/>
            <person name="Karaoz U."/>
            <person name="Brodie E.L."/>
            <person name="Williams K.H."/>
            <person name="Hubbard S.S."/>
            <person name="Banfield J.F."/>
        </authorList>
    </citation>
    <scope>NUCLEOTIDE SEQUENCE [LARGE SCALE GENOMIC DNA]</scope>
</reference>
<comment type="caution">
    <text evidence="2">The sequence shown here is derived from an EMBL/GenBank/DDBJ whole genome shotgun (WGS) entry which is preliminary data.</text>
</comment>
<evidence type="ECO:0000256" key="1">
    <source>
        <dbReference type="SAM" id="Phobius"/>
    </source>
</evidence>
<accession>A0A1G2G789</accession>
<proteinExistence type="predicted"/>
<dbReference type="EMBL" id="MHNL01000001">
    <property type="protein sequence ID" value="OGZ46109.1"/>
    <property type="molecule type" value="Genomic_DNA"/>
</dbReference>
<keyword evidence="1" id="KW-0812">Transmembrane</keyword>
<organism evidence="2 3">
    <name type="scientific">Candidatus Ryanbacteria bacterium RIFCSPHIGHO2_01_FULL_48_27</name>
    <dbReference type="NCBI Taxonomy" id="1802115"/>
    <lineage>
        <taxon>Bacteria</taxon>
        <taxon>Candidatus Ryaniibacteriota</taxon>
    </lineage>
</organism>
<evidence type="ECO:0000313" key="3">
    <source>
        <dbReference type="Proteomes" id="UP000177785"/>
    </source>
</evidence>
<feature type="transmembrane region" description="Helical" evidence="1">
    <location>
        <begin position="15"/>
        <end position="35"/>
    </location>
</feature>
<keyword evidence="1" id="KW-1133">Transmembrane helix</keyword>
<dbReference type="Proteomes" id="UP000177785">
    <property type="component" value="Unassembled WGS sequence"/>
</dbReference>
<protein>
    <submittedName>
        <fullName evidence="2">Uncharacterized protein</fullName>
    </submittedName>
</protein>
<sequence>MDLIPSKGTSMRHSTYILVIFSLLLIGAGGAFYFLRMPADTRSLPASFILAPEDPSASLEGVNVKALVAHPDELRAWLRKVGPKRIMEHLLENSGGGALEGCHQAAHVVGKLSYELYGAVAFASGSEHCHSGYYHGAMETMLYQEGTADLAGTVRRICDTFVTSFGKYECLHGVGHGIMAYEDYDLPKALDDCEHLGSDDDRDSCYGGVFMENIATAQGMGASPDHTTTWVGKDPHYPCNAISKDLSVQRHCYLMQTTWMLGLLGNDFSKVADECLKAPAEVRGFCFASMGRDAAGIALRDPGQINGVCLNAPKGDYYDYCIAGGLNVIVDFWGSNLGDQATALCRRIGKDSKLSCYTILAGRLKDIFTEQSSVARVCASFEDEYRPLCAPNSQE</sequence>
<evidence type="ECO:0000313" key="2">
    <source>
        <dbReference type="EMBL" id="OGZ46109.1"/>
    </source>
</evidence>
<keyword evidence="1" id="KW-0472">Membrane</keyword>
<name>A0A1G2G789_9BACT</name>
<dbReference type="AlphaFoldDB" id="A0A1G2G789"/>